<evidence type="ECO:0000259" key="2">
    <source>
        <dbReference type="Pfam" id="PF18989"/>
    </source>
</evidence>
<evidence type="ECO:0000256" key="1">
    <source>
        <dbReference type="SAM" id="SignalP"/>
    </source>
</evidence>
<keyword evidence="4" id="KW-1185">Reference proteome</keyword>
<evidence type="ECO:0000313" key="4">
    <source>
        <dbReference type="Proteomes" id="UP000322699"/>
    </source>
</evidence>
<dbReference type="Proteomes" id="UP000322699">
    <property type="component" value="Unassembled WGS sequence"/>
</dbReference>
<reference evidence="3 4" key="1">
    <citation type="submission" date="2019-08" db="EMBL/GenBank/DDBJ databases">
        <title>Deep-cultivation of Planctomycetes and their phenomic and genomic characterization uncovers novel biology.</title>
        <authorList>
            <person name="Wiegand S."/>
            <person name="Jogler M."/>
            <person name="Boedeker C."/>
            <person name="Pinto D."/>
            <person name="Vollmers J."/>
            <person name="Rivas-Marin E."/>
            <person name="Kohn T."/>
            <person name="Peeters S.H."/>
            <person name="Heuer A."/>
            <person name="Rast P."/>
            <person name="Oberbeckmann S."/>
            <person name="Bunk B."/>
            <person name="Jeske O."/>
            <person name="Meyerdierks A."/>
            <person name="Storesund J.E."/>
            <person name="Kallscheuer N."/>
            <person name="Luecker S."/>
            <person name="Lage O.M."/>
            <person name="Pohl T."/>
            <person name="Merkel B.J."/>
            <person name="Hornburger P."/>
            <person name="Mueller R.-W."/>
            <person name="Bruemmer F."/>
            <person name="Labrenz M."/>
            <person name="Spormann A.M."/>
            <person name="Op Den Camp H."/>
            <person name="Overmann J."/>
            <person name="Amann R."/>
            <person name="Jetten M.S.M."/>
            <person name="Mascher T."/>
            <person name="Medema M.H."/>
            <person name="Devos D.P."/>
            <person name="Kaster A.-K."/>
            <person name="Ovreas L."/>
            <person name="Rohde M."/>
            <person name="Galperin M.Y."/>
            <person name="Jogler C."/>
        </authorList>
    </citation>
    <scope>NUCLEOTIDE SEQUENCE [LARGE SCALE GENOMIC DNA]</scope>
    <source>
        <strain evidence="3 4">LF1</strain>
    </source>
</reference>
<evidence type="ECO:0000313" key="3">
    <source>
        <dbReference type="EMBL" id="KAA1259911.1"/>
    </source>
</evidence>
<accession>A0A5B1CI51</accession>
<comment type="caution">
    <text evidence="3">The sequence shown here is derived from an EMBL/GenBank/DDBJ whole genome shotgun (WGS) entry which is preliminary data.</text>
</comment>
<proteinExistence type="predicted"/>
<keyword evidence="1" id="KW-0732">Signal</keyword>
<dbReference type="EMBL" id="VRLW01000001">
    <property type="protein sequence ID" value="KAA1259911.1"/>
    <property type="molecule type" value="Genomic_DNA"/>
</dbReference>
<gene>
    <name evidence="3" type="ORF">LF1_24480</name>
</gene>
<organism evidence="3 4">
    <name type="scientific">Rubripirellula obstinata</name>
    <dbReference type="NCBI Taxonomy" id="406547"/>
    <lineage>
        <taxon>Bacteria</taxon>
        <taxon>Pseudomonadati</taxon>
        <taxon>Planctomycetota</taxon>
        <taxon>Planctomycetia</taxon>
        <taxon>Pirellulales</taxon>
        <taxon>Pirellulaceae</taxon>
        <taxon>Rubripirellula</taxon>
    </lineage>
</organism>
<feature type="domain" description="DUF5722" evidence="2">
    <location>
        <begin position="310"/>
        <end position="695"/>
    </location>
</feature>
<dbReference type="OrthoDB" id="175224at2"/>
<dbReference type="InterPro" id="IPR017853">
    <property type="entry name" value="GH"/>
</dbReference>
<protein>
    <recommendedName>
        <fullName evidence="2">DUF5722 domain-containing protein</fullName>
    </recommendedName>
</protein>
<name>A0A5B1CI51_9BACT</name>
<dbReference type="Gene3D" id="3.20.20.80">
    <property type="entry name" value="Glycosidases"/>
    <property type="match status" value="1"/>
</dbReference>
<dbReference type="RefSeq" id="WP_068260919.1">
    <property type="nucleotide sequence ID" value="NZ_LWSK01000020.1"/>
</dbReference>
<dbReference type="SUPFAM" id="SSF51445">
    <property type="entry name" value="(Trans)glycosidases"/>
    <property type="match status" value="1"/>
</dbReference>
<feature type="signal peptide" evidence="1">
    <location>
        <begin position="1"/>
        <end position="28"/>
    </location>
</feature>
<feature type="chain" id="PRO_5022914057" description="DUF5722 domain-containing protein" evidence="1">
    <location>
        <begin position="29"/>
        <end position="702"/>
    </location>
</feature>
<sequence length="702" mass="78748" precursor="true">MTPSPLPFLSISMFRVTLWCWLAFGSHAAMTARASAFQPDPNRCNDVDISRVGDAWDIKTTGRDPFLIGDLSGIGPNDVMLELEYFATEGVKGVAAFIGASFSQQTLFELPSIPASETWTKYQAKVPESLIRQLPKRNVRLRLDLGRHPGVRLQIRSVRFLPMTATFRRSIIEGRQIQRDRERRADQITAYLQQEPPTRIESVVVSKDRITLTGKLLSSTGNTASTSAMQIIECPPHVDITYASPGIAVNVPIQTKGDWWRAVVPRRDGQRDRLHSSWRIAFGDDIVSGRRFATEIQTIGNNHPKTRVIPTSQKGLGGVDATGPIDELTELGISAITVNIILGSMLSDKPGPGRELIPIDSNDPERPPIYFNSVALRRIDKTLSFASRHNMVVSGILLISSKTRRCTGSPLIHPDNDGGTYSMPNLTDPYATEIYAYLLDQLGRRYSNPTSKQGGISNWVVHNEVDAHQAWTNMGKQPRPIVTETYYRSMRMVHNAVRQYNPHARVFASLTHQWSVKDDGNGTKLAPQEVVTALQRYSLLEGDFAWGLAYHPYPQSLFAPTAWNDTKITDQFDTPLITIQNIDVLQRFMAQRLMLDSNRQPRPILLSEQGFHTESYDEDDQANQAASLAYAMKQIAKIPSIESFHYHRWIDNPNEGGLKLGLRTLPSPGKPHGEKKQSWFVYQAIGTPSEPERTRHLPQPDR</sequence>
<dbReference type="AlphaFoldDB" id="A0A5B1CI51"/>
<dbReference type="InterPro" id="IPR043780">
    <property type="entry name" value="DUF5722"/>
</dbReference>
<dbReference type="Pfam" id="PF18989">
    <property type="entry name" value="DUF5722"/>
    <property type="match status" value="1"/>
</dbReference>